<dbReference type="InterPro" id="IPR001279">
    <property type="entry name" value="Metallo-B-lactamas"/>
</dbReference>
<name>A0A7T6ZAK3_9BACI</name>
<reference evidence="2 3" key="1">
    <citation type="submission" date="2020-06" db="EMBL/GenBank/DDBJ databases">
        <title>Genomic analysis of Salicibibacter sp. NKC21-4.</title>
        <authorList>
            <person name="Oh Y.J."/>
        </authorList>
    </citation>
    <scope>NUCLEOTIDE SEQUENCE [LARGE SCALE GENOMIC DNA]</scope>
    <source>
        <strain evidence="2 3">NKC21-4</strain>
    </source>
</reference>
<dbReference type="KEGG" id="scib:HUG20_08670"/>
<dbReference type="InterPro" id="IPR050855">
    <property type="entry name" value="NDM-1-like"/>
</dbReference>
<evidence type="ECO:0000259" key="1">
    <source>
        <dbReference type="SMART" id="SM00849"/>
    </source>
</evidence>
<gene>
    <name evidence="2" type="ORF">HUG20_08670</name>
</gene>
<dbReference type="PANTHER" id="PTHR42951">
    <property type="entry name" value="METALLO-BETA-LACTAMASE DOMAIN-CONTAINING"/>
    <property type="match status" value="1"/>
</dbReference>
<dbReference type="CDD" id="cd07726">
    <property type="entry name" value="ST1585-like_MBL-fold"/>
    <property type="match status" value="1"/>
</dbReference>
<dbReference type="Gene3D" id="3.60.15.10">
    <property type="entry name" value="Ribonuclease Z/Hydroxyacylglutathione hydrolase-like"/>
    <property type="match status" value="1"/>
</dbReference>
<evidence type="ECO:0000313" key="2">
    <source>
        <dbReference type="EMBL" id="QQK79951.1"/>
    </source>
</evidence>
<dbReference type="EMBL" id="CP054706">
    <property type="protein sequence ID" value="QQK79951.1"/>
    <property type="molecule type" value="Genomic_DNA"/>
</dbReference>
<keyword evidence="3" id="KW-1185">Reference proteome</keyword>
<evidence type="ECO:0000313" key="3">
    <source>
        <dbReference type="Proteomes" id="UP000595349"/>
    </source>
</evidence>
<dbReference type="Pfam" id="PF00753">
    <property type="entry name" value="Lactamase_B"/>
    <property type="match status" value="1"/>
</dbReference>
<sequence>MEAKVEQLDADTYMIDGLDLHLPERTGIYVLDAEELTIIETGPSLSYPQIKAGLEQLGKSLEDIRHIIVTHIHLDHSGGCGQLLKDTPHATVHVHPSGKKHLVDPEKLVKGAKVVYGSSFHDLFDPVIPIPEERTNICEDGDRLQIGENHTLAFFDTPGHAFHHMSILDEHTNALFTGDTVGILYRGFRHEKPLVLPSTSPPQFDAPSMKESWKRIESLQPATIYFGHFGGSGNIADIFQSTSKWLEKWISITKEVAAEEGGSGILSQRLYQSVYDVYKGLDEKNPAWEAIKMDSHISSLGLYQAYEKGRL</sequence>
<feature type="domain" description="Metallo-beta-lactamase" evidence="1">
    <location>
        <begin position="24"/>
        <end position="228"/>
    </location>
</feature>
<organism evidence="2 3">
    <name type="scientific">Salicibibacter cibi</name>
    <dbReference type="NCBI Taxonomy" id="2743001"/>
    <lineage>
        <taxon>Bacteria</taxon>
        <taxon>Bacillati</taxon>
        <taxon>Bacillota</taxon>
        <taxon>Bacilli</taxon>
        <taxon>Bacillales</taxon>
        <taxon>Bacillaceae</taxon>
        <taxon>Salicibibacter</taxon>
    </lineage>
</organism>
<dbReference type="SUPFAM" id="SSF56281">
    <property type="entry name" value="Metallo-hydrolase/oxidoreductase"/>
    <property type="match status" value="1"/>
</dbReference>
<proteinExistence type="predicted"/>
<dbReference type="GO" id="GO:0016787">
    <property type="term" value="F:hydrolase activity"/>
    <property type="evidence" value="ECO:0007669"/>
    <property type="project" value="UniProtKB-KW"/>
</dbReference>
<dbReference type="InterPro" id="IPR036866">
    <property type="entry name" value="RibonucZ/Hydroxyglut_hydro"/>
</dbReference>
<keyword evidence="2" id="KW-0378">Hydrolase</keyword>
<dbReference type="PANTHER" id="PTHR42951:SF22">
    <property type="entry name" value="METALLO BETA-LACTAMASE SUPERFAMILY LIPOPROTEIN"/>
    <property type="match status" value="1"/>
</dbReference>
<dbReference type="Proteomes" id="UP000595349">
    <property type="component" value="Chromosome"/>
</dbReference>
<dbReference type="AlphaFoldDB" id="A0A7T6ZAK3"/>
<accession>A0A7T6ZAK3</accession>
<protein>
    <submittedName>
        <fullName evidence="2">MBL fold metallo-hydrolase</fullName>
    </submittedName>
</protein>
<dbReference type="SMART" id="SM00849">
    <property type="entry name" value="Lactamase_B"/>
    <property type="match status" value="1"/>
</dbReference>
<dbReference type="InterPro" id="IPR037482">
    <property type="entry name" value="ST1585_MBL-fold"/>
</dbReference>
<dbReference type="RefSeq" id="WP_200090126.1">
    <property type="nucleotide sequence ID" value="NZ_CP054706.1"/>
</dbReference>